<gene>
    <name evidence="1" type="ORF">H4R21_000596</name>
</gene>
<organism evidence="1 2">
    <name type="scientific">Coemansia helicoidea</name>
    <dbReference type="NCBI Taxonomy" id="1286919"/>
    <lineage>
        <taxon>Eukaryota</taxon>
        <taxon>Fungi</taxon>
        <taxon>Fungi incertae sedis</taxon>
        <taxon>Zoopagomycota</taxon>
        <taxon>Kickxellomycotina</taxon>
        <taxon>Kickxellomycetes</taxon>
        <taxon>Kickxellales</taxon>
        <taxon>Kickxellaceae</taxon>
        <taxon>Coemansia</taxon>
    </lineage>
</organism>
<comment type="caution">
    <text evidence="1">The sequence shown here is derived from an EMBL/GenBank/DDBJ whole genome shotgun (WGS) entry which is preliminary data.</text>
</comment>
<dbReference type="EMBL" id="JANBUN010000083">
    <property type="protein sequence ID" value="KAJ2807141.1"/>
    <property type="molecule type" value="Genomic_DNA"/>
</dbReference>
<evidence type="ECO:0000313" key="2">
    <source>
        <dbReference type="Proteomes" id="UP001140087"/>
    </source>
</evidence>
<keyword evidence="2" id="KW-1185">Reference proteome</keyword>
<sequence>MEVDISPITLDTTKRLAQLYPSAAGFPSGADAPAPPLDEAAGPVLDGFFAADFLPVRGSGQQQQQAKAADGQRQADGDGEAYGAKYVRFLGAFARDHGSSKAGADGTGGGSADDADSGTAGGYADEICGELGWRRAWEPRARERLLALAVLAQAHMERGPAPAAARLAAQLAEAFVRSRLRLALWRCVALHLAPGAPPAVSADDLEVAVELLFLFASWGRAARAARPLNELAVERVCLAVELFIRYAHQPVRRRSSHHQPTAAGANIGRLQRLRLGHKALLLLGATWALAVGDEATTLRRINGTGGPQSARELQKTVLARDALRHISQAVDKHPLLAPDVQGDVQRLLPLVHPFDGHLTRATQLGRFGPIRAARGPSPPPPPLSPLPRAMGSPSTQMLLADMEAQREATPPRGPALPPLLAGGADGTCAGLLPEVNIWAARKPPRAAREAVAAYVGAVSATRSDREYAEWWRRLVAERGMPLSLTLSAPADRRASASDVAINYGAELGARRGPAPAYEFCGIVEPEDLPGLELVLDGRAAEIEWPAHTAAEPDGAAHAALYRALFPLLPALSRALVLTIANWAPAERELPVRQFLISVGPPQPSDVTCLGIVKYPRLPEPAPPAPDAAAAEPPPASPLLGSNVKRLARSQSRSSGSVSAAPAPADAALRGSVSMTDTPAADGSARGSTAHSAAAAVPAEIAARLMTQHAQWQAVGALLMHMLLALQANHVLQADYLAQLLMNENVIPAMFWWLGTANLDLCTALPPALRTHCFSAAFARAVPTFDAPGAAAVPTASPSQPALCGLRDCLRALRRLTSHNGMRKGLLYKNKAPYFYGRLLRVRHAAVQQIAAELLRDIMPVASRRQKLAMLEVASQVYLRAPAGLSDAFWLADYALDPQVEMHRHVELLRVLHYYHHRALGLRLPRDPALFPSLVAHTVDAADSPTSPPPPASSSPHHRRHHHRHHRSAERRASWKRASVPAAEHSWLLWESDLEDTLNDVLATPIGAGSSG</sequence>
<protein>
    <submittedName>
        <fullName evidence="1">Uncharacterized protein</fullName>
    </submittedName>
</protein>
<dbReference type="Proteomes" id="UP001140087">
    <property type="component" value="Unassembled WGS sequence"/>
</dbReference>
<accession>A0ACC1LG89</accession>
<evidence type="ECO:0000313" key="1">
    <source>
        <dbReference type="EMBL" id="KAJ2807141.1"/>
    </source>
</evidence>
<proteinExistence type="predicted"/>
<reference evidence="1" key="1">
    <citation type="submission" date="2022-07" db="EMBL/GenBank/DDBJ databases">
        <title>Phylogenomic reconstructions and comparative analyses of Kickxellomycotina fungi.</title>
        <authorList>
            <person name="Reynolds N.K."/>
            <person name="Stajich J.E."/>
            <person name="Barry K."/>
            <person name="Grigoriev I.V."/>
            <person name="Crous P."/>
            <person name="Smith M.E."/>
        </authorList>
    </citation>
    <scope>NUCLEOTIDE SEQUENCE</scope>
    <source>
        <strain evidence="1">BCRC 34780</strain>
    </source>
</reference>
<name>A0ACC1LG89_9FUNG</name>